<dbReference type="InterPro" id="IPR011990">
    <property type="entry name" value="TPR-like_helical_dom_sf"/>
</dbReference>
<evidence type="ECO:0000259" key="7">
    <source>
        <dbReference type="Pfam" id="PF07980"/>
    </source>
</evidence>
<dbReference type="InterPro" id="IPR012944">
    <property type="entry name" value="SusD_RagB_dom"/>
</dbReference>
<sequence length="481" mass="53084">MKISLFALILSACLLGACQDVSLDQVPQTERSEANFYQTNADFYNAIVGVYGALKLTGIVEKGSGSYLYMTELVSDNTDTGQARGGTATELYYFEDFNFALSSTTISNAWTSHYAGIARTNSILDRLAAVNIPQASKDRFEGEAKFMRALFYFNLVRFFGDVQLATHEITSPYGANSLPRSPAADVYALIISDLKTAETKLPTTIPASEAGRASVWAAKSLLGKVYLTLKQYDNAATKLKEVIDGNVFSLMPKYADIFPATTSFVNNKEYIFAVQYKSGQVGQGSDLWSNWAAVNASVALLGAGGGTGGGFNRPTADMDAAYEAGDLRKDASMLNSYKAANGTTVNERYVVKFRQQGALNQDSDVDFPLLRYADVLLMYGETLNELGRTSEGLTYLNQIRKRAGLADKMDLSQADFRLAMEQERRVELAFEGHRWFDLVRTGRFIPVMTTKGYKVKDFNQLYLIPQREIDLNKAITQNTGY</sequence>
<evidence type="ECO:0000256" key="3">
    <source>
        <dbReference type="ARBA" id="ARBA00022729"/>
    </source>
</evidence>
<evidence type="ECO:0000313" key="10">
    <source>
        <dbReference type="Proteomes" id="UP000249016"/>
    </source>
</evidence>
<dbReference type="PROSITE" id="PS51257">
    <property type="entry name" value="PROKAR_LIPOPROTEIN"/>
    <property type="match status" value="1"/>
</dbReference>
<dbReference type="Gene3D" id="1.25.40.390">
    <property type="match status" value="1"/>
</dbReference>
<evidence type="ECO:0000313" key="9">
    <source>
        <dbReference type="EMBL" id="RAI73496.1"/>
    </source>
</evidence>
<evidence type="ECO:0000256" key="4">
    <source>
        <dbReference type="ARBA" id="ARBA00023136"/>
    </source>
</evidence>
<dbReference type="OrthoDB" id="636214at2"/>
<protein>
    <submittedName>
        <fullName evidence="9">RagB/SusD family nutrient uptake outer membrane protein</fullName>
    </submittedName>
</protein>
<dbReference type="Pfam" id="PF14322">
    <property type="entry name" value="SusD-like_3"/>
    <property type="match status" value="1"/>
</dbReference>
<comment type="subcellular location">
    <subcellularLocation>
        <location evidence="1">Cell outer membrane</location>
    </subcellularLocation>
</comment>
<dbReference type="Pfam" id="PF07980">
    <property type="entry name" value="SusD_RagB"/>
    <property type="match status" value="1"/>
</dbReference>
<evidence type="ECO:0000256" key="5">
    <source>
        <dbReference type="ARBA" id="ARBA00023237"/>
    </source>
</evidence>
<reference evidence="9 10" key="1">
    <citation type="submission" date="2018-06" db="EMBL/GenBank/DDBJ databases">
        <title>Spirosoma sp. HMF3257 Genome sequencing and assembly.</title>
        <authorList>
            <person name="Kang H."/>
            <person name="Cha I."/>
            <person name="Kim H."/>
            <person name="Kang J."/>
            <person name="Joh K."/>
        </authorList>
    </citation>
    <scope>NUCLEOTIDE SEQUENCE [LARGE SCALE GENOMIC DNA]</scope>
    <source>
        <strain evidence="9 10">HMF3257</strain>
    </source>
</reference>
<comment type="similarity">
    <text evidence="2">Belongs to the SusD family.</text>
</comment>
<comment type="caution">
    <text evidence="9">The sequence shown here is derived from an EMBL/GenBank/DDBJ whole genome shotgun (WGS) entry which is preliminary data.</text>
</comment>
<accession>A0A327NHK9</accession>
<gene>
    <name evidence="9" type="ORF">HMF3257_01965</name>
</gene>
<dbReference type="InterPro" id="IPR033985">
    <property type="entry name" value="SusD-like_N"/>
</dbReference>
<keyword evidence="10" id="KW-1185">Reference proteome</keyword>
<feature type="domain" description="SusD-like N-terminal" evidence="8">
    <location>
        <begin position="57"/>
        <end position="227"/>
    </location>
</feature>
<proteinExistence type="inferred from homology"/>
<dbReference type="GO" id="GO:0009279">
    <property type="term" value="C:cell outer membrane"/>
    <property type="evidence" value="ECO:0007669"/>
    <property type="project" value="UniProtKB-SubCell"/>
</dbReference>
<dbReference type="SUPFAM" id="SSF48452">
    <property type="entry name" value="TPR-like"/>
    <property type="match status" value="1"/>
</dbReference>
<dbReference type="EMBL" id="QLII01000001">
    <property type="protein sequence ID" value="RAI73496.1"/>
    <property type="molecule type" value="Genomic_DNA"/>
</dbReference>
<feature type="chain" id="PRO_5016275354" evidence="6">
    <location>
        <begin position="18"/>
        <end position="481"/>
    </location>
</feature>
<name>A0A327NHK9_9BACT</name>
<keyword evidence="5" id="KW-0998">Cell outer membrane</keyword>
<evidence type="ECO:0000256" key="1">
    <source>
        <dbReference type="ARBA" id="ARBA00004442"/>
    </source>
</evidence>
<feature type="domain" description="RagB/SusD" evidence="7">
    <location>
        <begin position="339"/>
        <end position="481"/>
    </location>
</feature>
<dbReference type="CDD" id="cd08977">
    <property type="entry name" value="SusD"/>
    <property type="match status" value="1"/>
</dbReference>
<keyword evidence="4" id="KW-0472">Membrane</keyword>
<evidence type="ECO:0000259" key="8">
    <source>
        <dbReference type="Pfam" id="PF14322"/>
    </source>
</evidence>
<organism evidence="9 10">
    <name type="scientific">Spirosoma telluris</name>
    <dbReference type="NCBI Taxonomy" id="2183553"/>
    <lineage>
        <taxon>Bacteria</taxon>
        <taxon>Pseudomonadati</taxon>
        <taxon>Bacteroidota</taxon>
        <taxon>Cytophagia</taxon>
        <taxon>Cytophagales</taxon>
        <taxon>Cytophagaceae</taxon>
        <taxon>Spirosoma</taxon>
    </lineage>
</organism>
<keyword evidence="3 6" id="KW-0732">Signal</keyword>
<evidence type="ECO:0000256" key="2">
    <source>
        <dbReference type="ARBA" id="ARBA00006275"/>
    </source>
</evidence>
<dbReference type="RefSeq" id="WP_111340375.1">
    <property type="nucleotide sequence ID" value="NZ_QLII01000001.1"/>
</dbReference>
<dbReference type="AlphaFoldDB" id="A0A327NHK9"/>
<evidence type="ECO:0000256" key="6">
    <source>
        <dbReference type="SAM" id="SignalP"/>
    </source>
</evidence>
<dbReference type="Proteomes" id="UP000249016">
    <property type="component" value="Unassembled WGS sequence"/>
</dbReference>
<feature type="signal peptide" evidence="6">
    <location>
        <begin position="1"/>
        <end position="17"/>
    </location>
</feature>